<evidence type="ECO:0000313" key="4">
    <source>
        <dbReference type="EMBL" id="JAD00986.1"/>
    </source>
</evidence>
<dbReference type="SUPFAM" id="SSF81296">
    <property type="entry name" value="E set domains"/>
    <property type="match status" value="2"/>
</dbReference>
<dbReference type="InterPro" id="IPR050357">
    <property type="entry name" value="Arrestin_domain-protein"/>
</dbReference>
<dbReference type="InterPro" id="IPR014752">
    <property type="entry name" value="Arrestin-like_C"/>
</dbReference>
<dbReference type="SMART" id="SM01017">
    <property type="entry name" value="Arrestin_C"/>
    <property type="match status" value="1"/>
</dbReference>
<dbReference type="InterPro" id="IPR014756">
    <property type="entry name" value="Ig_E-set"/>
</dbReference>
<evidence type="ECO:0000256" key="1">
    <source>
        <dbReference type="ARBA" id="ARBA00005298"/>
    </source>
</evidence>
<reference evidence="4" key="2">
    <citation type="journal article" date="2015" name="Gigascience">
        <title>Reconstructing a comprehensive transcriptome assembly of a white-pupal translocated strain of the pest fruit fly Bactrocera cucurbitae.</title>
        <authorList>
            <person name="Sim S.B."/>
            <person name="Calla B."/>
            <person name="Hall B."/>
            <person name="DeRego T."/>
            <person name="Geib S.M."/>
        </authorList>
    </citation>
    <scope>NUCLEOTIDE SEQUENCE</scope>
</reference>
<accession>A0A0A1WQR0</accession>
<organism evidence="4">
    <name type="scientific">Zeugodacus cucurbitae</name>
    <name type="common">Melon fruit fly</name>
    <name type="synonym">Bactrocera cucurbitae</name>
    <dbReference type="NCBI Taxonomy" id="28588"/>
    <lineage>
        <taxon>Eukaryota</taxon>
        <taxon>Metazoa</taxon>
        <taxon>Ecdysozoa</taxon>
        <taxon>Arthropoda</taxon>
        <taxon>Hexapoda</taxon>
        <taxon>Insecta</taxon>
        <taxon>Pterygota</taxon>
        <taxon>Neoptera</taxon>
        <taxon>Endopterygota</taxon>
        <taxon>Diptera</taxon>
        <taxon>Brachycera</taxon>
        <taxon>Muscomorpha</taxon>
        <taxon>Tephritoidea</taxon>
        <taxon>Tephritidae</taxon>
        <taxon>Zeugodacus</taxon>
        <taxon>Zeugodacus</taxon>
    </lineage>
</organism>
<dbReference type="EMBL" id="GBXI01013306">
    <property type="protein sequence ID" value="JAD00986.1"/>
    <property type="molecule type" value="Transcribed_RNA"/>
</dbReference>
<protein>
    <submittedName>
        <fullName evidence="4">Arrestin domain-containing protein 3</fullName>
    </submittedName>
</protein>
<dbReference type="GO" id="GO:0015031">
    <property type="term" value="P:protein transport"/>
    <property type="evidence" value="ECO:0007669"/>
    <property type="project" value="TreeGrafter"/>
</dbReference>
<dbReference type="GO" id="GO:0005737">
    <property type="term" value="C:cytoplasm"/>
    <property type="evidence" value="ECO:0007669"/>
    <property type="project" value="TreeGrafter"/>
</dbReference>
<feature type="domain" description="Arrestin C-terminal-like" evidence="3">
    <location>
        <begin position="205"/>
        <end position="337"/>
    </location>
</feature>
<dbReference type="Gene3D" id="2.60.40.640">
    <property type="match status" value="2"/>
</dbReference>
<name>A0A0A1WQR0_ZEUCU</name>
<dbReference type="InterPro" id="IPR011022">
    <property type="entry name" value="Arrestin_C-like"/>
</dbReference>
<dbReference type="PANTHER" id="PTHR11188:SF167">
    <property type="entry name" value="ARRESTIN C-TERMINAL-LIKE DOMAIN-CONTAINING PROTEIN-RELATED"/>
    <property type="match status" value="1"/>
</dbReference>
<dbReference type="PANTHER" id="PTHR11188">
    <property type="entry name" value="ARRESTIN DOMAIN CONTAINING PROTEIN"/>
    <property type="match status" value="1"/>
</dbReference>
<dbReference type="AlphaFoldDB" id="A0A0A1WQR0"/>
<reference evidence="4" key="1">
    <citation type="submission" date="2014-11" db="EMBL/GenBank/DDBJ databases">
        <authorList>
            <person name="Geib S."/>
        </authorList>
    </citation>
    <scope>NUCLEOTIDE SEQUENCE</scope>
</reference>
<comment type="similarity">
    <text evidence="1">Belongs to the arrestin family.</text>
</comment>
<dbReference type="InterPro" id="IPR011021">
    <property type="entry name" value="Arrestin-like_N"/>
</dbReference>
<evidence type="ECO:0000259" key="3">
    <source>
        <dbReference type="SMART" id="SM01017"/>
    </source>
</evidence>
<keyword evidence="2" id="KW-0716">Sensory transduction</keyword>
<dbReference type="Pfam" id="PF00339">
    <property type="entry name" value="Arrestin_N"/>
    <property type="match status" value="1"/>
</dbReference>
<evidence type="ECO:0000256" key="2">
    <source>
        <dbReference type="ARBA" id="ARBA00022606"/>
    </source>
</evidence>
<gene>
    <name evidence="4" type="primary">Arrdc3_1</name>
    <name evidence="4" type="ORF">g.9064</name>
</gene>
<sequence length="467" mass="52238">MYACLTLSIRYAPPSVLRVVQFCHIQSDSVDCRSKMVVTCDIQFNQNEFGTYFAGQLVDGSVVLKADKPKNVKAVILNISGFAVTKWREKHLGKKRHFSGREDYMESKTYLMGSETSQNFTIQTGTHTYNFACKLPENCPTSFEGLHGCVRYIVKVTLVIPWKFNQTYTRGFTVMKMLDLNYESPQLKIPITSENYRSYCCGPCKTEPLKMQVQLPQAGYVPGQRIPVNALVINNTSIPVAEVRYALVMLVRYSSPAPAIHTCLERITMTTAKSESVLRNCTRSLTQELLVPATPPTCLRSCSIIRISYQVEVEARMRGWYSSQTITVPVLIGNVPLWQTPPIIQQQPRSSRMPAFTEEVLLQGGGLVKGGEQQTVTEVVEEQDIAVVDVLSPVDIYPELPPPSYEESSHTMRGDVNEDDLHAFGPCEFAPLYPVYALPLTLAPTAAVTPEPPRGVYINQNFENDKA</sequence>
<dbReference type="Pfam" id="PF02752">
    <property type="entry name" value="Arrestin_C"/>
    <property type="match status" value="1"/>
</dbReference>
<proteinExistence type="inferred from homology"/>